<evidence type="ECO:0000256" key="1">
    <source>
        <dbReference type="PROSITE-ProRule" id="PRU00339"/>
    </source>
</evidence>
<proteinExistence type="predicted"/>
<dbReference type="AlphaFoldDB" id="A0A2T0MA14"/>
<keyword evidence="3" id="KW-1185">Reference proteome</keyword>
<reference evidence="2 3" key="1">
    <citation type="submission" date="2018-03" db="EMBL/GenBank/DDBJ databases">
        <title>Genomic Encyclopedia of Archaeal and Bacterial Type Strains, Phase II (KMG-II): from individual species to whole genera.</title>
        <authorList>
            <person name="Goeker M."/>
        </authorList>
    </citation>
    <scope>NUCLEOTIDE SEQUENCE [LARGE SCALE GENOMIC DNA]</scope>
    <source>
        <strain evidence="2 3">DSM 25027</strain>
    </source>
</reference>
<protein>
    <submittedName>
        <fullName evidence="2">Uncharacterized protein</fullName>
    </submittedName>
</protein>
<dbReference type="SUPFAM" id="SSF48452">
    <property type="entry name" value="TPR-like"/>
    <property type="match status" value="1"/>
</dbReference>
<accession>A0A2T0MA14</accession>
<dbReference type="EMBL" id="PVYX01000002">
    <property type="protein sequence ID" value="PRX54319.1"/>
    <property type="molecule type" value="Genomic_DNA"/>
</dbReference>
<comment type="caution">
    <text evidence="2">The sequence shown here is derived from an EMBL/GenBank/DDBJ whole genome shotgun (WGS) entry which is preliminary data.</text>
</comment>
<keyword evidence="1" id="KW-0802">TPR repeat</keyword>
<dbReference type="RefSeq" id="WP_106145606.1">
    <property type="nucleotide sequence ID" value="NZ_PVYX01000002.1"/>
</dbReference>
<gene>
    <name evidence="2" type="ORF">CLV81_2719</name>
</gene>
<organism evidence="2 3">
    <name type="scientific">Flagellimonas meridianipacifica</name>
    <dbReference type="NCBI Taxonomy" id="1080225"/>
    <lineage>
        <taxon>Bacteria</taxon>
        <taxon>Pseudomonadati</taxon>
        <taxon>Bacteroidota</taxon>
        <taxon>Flavobacteriia</taxon>
        <taxon>Flavobacteriales</taxon>
        <taxon>Flavobacteriaceae</taxon>
        <taxon>Flagellimonas</taxon>
    </lineage>
</organism>
<dbReference type="PROSITE" id="PS51257">
    <property type="entry name" value="PROKAR_LIPOPROTEIN"/>
    <property type="match status" value="1"/>
</dbReference>
<dbReference type="Proteomes" id="UP000237640">
    <property type="component" value="Unassembled WGS sequence"/>
</dbReference>
<evidence type="ECO:0000313" key="3">
    <source>
        <dbReference type="Proteomes" id="UP000237640"/>
    </source>
</evidence>
<dbReference type="Gene3D" id="1.25.40.10">
    <property type="entry name" value="Tetratricopeptide repeat domain"/>
    <property type="match status" value="2"/>
</dbReference>
<sequence>MKRIFTLLALALLISCSKEKTSITNINDYNKYLKTSDVENTSKFFELWNGKIKSDSLQTLALGNVAKEYGRFFKTSGDIEYLKNAERALKKALDEAAIGKSGYLRALARNYIAQHRFKEALVLAQKAREMGSGVNASQSLLFDLHMELGNYTTASKYLDSIQNLSDFGYLIRVAKWNDHKGDLETAIRFMEKAKEKADSSKNLGLRLWAYTNLADFYGHDGRIEDAYGHYLMALQLDSNNAYAKKGIAWIVFSYERNPQEALRIIEAVERTNQSPDLDLFKAEVAEYIGNEEIKAKALEDFHTKVQNSSYGIMYNTHKIEYYLGKGEVTHKALEIANAEITNRSTPETYDLLAYSYLQDGKNAKAMELMETHVKGKTFEPMAQYHMAQIYKANGYLDDVEALKEELMEASFELGPNMEKAIQEL</sequence>
<dbReference type="SMART" id="SM00028">
    <property type="entry name" value="TPR"/>
    <property type="match status" value="2"/>
</dbReference>
<feature type="repeat" description="TPR" evidence="1">
    <location>
        <begin position="207"/>
        <end position="240"/>
    </location>
</feature>
<name>A0A2T0MA14_9FLAO</name>
<dbReference type="InterPro" id="IPR011990">
    <property type="entry name" value="TPR-like_helical_dom_sf"/>
</dbReference>
<dbReference type="PROSITE" id="PS50005">
    <property type="entry name" value="TPR"/>
    <property type="match status" value="1"/>
</dbReference>
<dbReference type="OrthoDB" id="1399920at2"/>
<dbReference type="InterPro" id="IPR019734">
    <property type="entry name" value="TPR_rpt"/>
</dbReference>
<evidence type="ECO:0000313" key="2">
    <source>
        <dbReference type="EMBL" id="PRX54319.1"/>
    </source>
</evidence>